<dbReference type="AlphaFoldDB" id="A0A2U8WH84"/>
<dbReference type="InterPro" id="IPR011008">
    <property type="entry name" value="Dimeric_a/b-barrel"/>
</dbReference>
<sequence>MPSISLTRLRLCSWRFLPGFVPLTLRSARQAERAPGFLDGAVLGEPARLTFWTLTAWTDEATMRAYMLSGVHRAAMPRLLDWCDEAAVARWEAAEAALPGWAEADRRLRELGRPSKVRHPSPAHAGLRHAPPSLTRGARLRPRG</sequence>
<dbReference type="KEGG" id="mets:DK389_30710"/>
<feature type="domain" description="DUF3291" evidence="2">
    <location>
        <begin position="26"/>
        <end position="112"/>
    </location>
</feature>
<dbReference type="OrthoDB" id="1550774at2"/>
<proteinExistence type="predicted"/>
<dbReference type="Pfam" id="PF11695">
    <property type="entry name" value="DUF3291"/>
    <property type="match status" value="1"/>
</dbReference>
<protein>
    <submittedName>
        <fullName evidence="3">DUF3291 domain-containing protein</fullName>
    </submittedName>
</protein>
<keyword evidence="4" id="KW-1185">Reference proteome</keyword>
<feature type="region of interest" description="Disordered" evidence="1">
    <location>
        <begin position="112"/>
        <end position="144"/>
    </location>
</feature>
<evidence type="ECO:0000259" key="2">
    <source>
        <dbReference type="Pfam" id="PF11695"/>
    </source>
</evidence>
<dbReference type="SUPFAM" id="SSF54909">
    <property type="entry name" value="Dimeric alpha+beta barrel"/>
    <property type="match status" value="1"/>
</dbReference>
<evidence type="ECO:0000256" key="1">
    <source>
        <dbReference type="SAM" id="MobiDB-lite"/>
    </source>
</evidence>
<evidence type="ECO:0000313" key="4">
    <source>
        <dbReference type="Proteomes" id="UP000245926"/>
    </source>
</evidence>
<name>A0A2U8WH84_9HYPH</name>
<accession>A0A2U8WH84</accession>
<evidence type="ECO:0000313" key="3">
    <source>
        <dbReference type="EMBL" id="AWN44891.1"/>
    </source>
</evidence>
<gene>
    <name evidence="3" type="ORF">DK389_30710</name>
</gene>
<dbReference type="Proteomes" id="UP000245926">
    <property type="component" value="Chromosome"/>
</dbReference>
<dbReference type="EMBL" id="CP029550">
    <property type="protein sequence ID" value="AWN44891.1"/>
    <property type="molecule type" value="Genomic_DNA"/>
</dbReference>
<reference evidence="4" key="1">
    <citation type="submission" date="2018-05" db="EMBL/GenBank/DDBJ databases">
        <title>Complete Genome Sequence of Methylobacterium sp. 17SD2-17.</title>
        <authorList>
            <person name="Srinivasan S."/>
        </authorList>
    </citation>
    <scope>NUCLEOTIDE SEQUENCE [LARGE SCALE GENOMIC DNA]</scope>
    <source>
        <strain evidence="4">17SD2-17</strain>
    </source>
</reference>
<organism evidence="3 4">
    <name type="scientific">Methylobacterium durans</name>
    <dbReference type="NCBI Taxonomy" id="2202825"/>
    <lineage>
        <taxon>Bacteria</taxon>
        <taxon>Pseudomonadati</taxon>
        <taxon>Pseudomonadota</taxon>
        <taxon>Alphaproteobacteria</taxon>
        <taxon>Hyphomicrobiales</taxon>
        <taxon>Methylobacteriaceae</taxon>
        <taxon>Methylobacterium</taxon>
    </lineage>
</organism>
<dbReference type="InterPro" id="IPR021708">
    <property type="entry name" value="DUF3291"/>
</dbReference>